<feature type="chain" id="PRO_5011492165" evidence="1">
    <location>
        <begin position="23"/>
        <end position="506"/>
    </location>
</feature>
<evidence type="ECO:0000313" key="3">
    <source>
        <dbReference type="Proteomes" id="UP000199308"/>
    </source>
</evidence>
<reference evidence="2 3" key="1">
    <citation type="submission" date="2016-10" db="EMBL/GenBank/DDBJ databases">
        <authorList>
            <person name="de Groot N.N."/>
        </authorList>
    </citation>
    <scope>NUCLEOTIDE SEQUENCE [LARGE SCALE GENOMIC DNA]</scope>
    <source>
        <strain evidence="2 3">DSM 19706</strain>
    </source>
</reference>
<dbReference type="Pfam" id="PF14052">
    <property type="entry name" value="Caps_assemb_Wzi"/>
    <property type="match status" value="1"/>
</dbReference>
<dbReference type="EMBL" id="FOHK01000018">
    <property type="protein sequence ID" value="SET87385.1"/>
    <property type="molecule type" value="Genomic_DNA"/>
</dbReference>
<sequence length="506" mass="56544">MLFSKASIVLSAALLYSAFSNAAKWIDTDNLTLRHHIQLLADTGILSAPTSTYPLKWASIAGDLNKAQSSNLSASQQYALNYVLAAYQAQQKTMQLNVRLQASKNERFFTGFGDEVRDKAKLTASAQYNGERFFGKLSLNALPAIDDATNYSDQNTINVDYSYVAMTLGNWLLSAGSVSQWYGPGLDTSLVLSNNARPMPGITVSRNDSSAFETPWLSWIGPWTYTATMSKLEQQRFVPDALLFQNRGTLRPFTGLELGISWVAQWGGEGQPSGVSDFFDIILGKEDCAVNIDPCPPGQDTQFGNQLAGYDVRWSDTLFELPYALYYQTIGEDKSPNFGVTDKGHLFGIEIRPFVNNTPWLFNLEYTDTFAVDCGGRGGVLGNCYYEHNIYESGYRYHRRSIGGQYDNDATSVVLTVLAPLSWANHWQSKLRYIELNKDNSDKYKSQPWLGNTLSKVAQELWQFDNQVSFNMLDSQVMLGVSITQRDDGVQSDTDANVYGSWQYNF</sequence>
<evidence type="ECO:0000256" key="1">
    <source>
        <dbReference type="SAM" id="SignalP"/>
    </source>
</evidence>
<dbReference type="Gene3D" id="2.40.160.130">
    <property type="entry name" value="Capsule assembly protein Wzi"/>
    <property type="match status" value="1"/>
</dbReference>
<dbReference type="OrthoDB" id="101884at2"/>
<dbReference type="InterPro" id="IPR026950">
    <property type="entry name" value="Caps_assemb_Wzi"/>
</dbReference>
<organism evidence="2 3">
    <name type="scientific">Thalassotalea agarivorans</name>
    <name type="common">Thalassomonas agarivorans</name>
    <dbReference type="NCBI Taxonomy" id="349064"/>
    <lineage>
        <taxon>Bacteria</taxon>
        <taxon>Pseudomonadati</taxon>
        <taxon>Pseudomonadota</taxon>
        <taxon>Gammaproteobacteria</taxon>
        <taxon>Alteromonadales</taxon>
        <taxon>Colwelliaceae</taxon>
        <taxon>Thalassotalea</taxon>
    </lineage>
</organism>
<feature type="signal peptide" evidence="1">
    <location>
        <begin position="1"/>
        <end position="22"/>
    </location>
</feature>
<proteinExistence type="predicted"/>
<dbReference type="RefSeq" id="WP_093332123.1">
    <property type="nucleotide sequence ID" value="NZ_AP027363.1"/>
</dbReference>
<protein>
    <submittedName>
        <fullName evidence="2">Capsule assembly protein Wzi</fullName>
    </submittedName>
</protein>
<keyword evidence="3" id="KW-1185">Reference proteome</keyword>
<evidence type="ECO:0000313" key="2">
    <source>
        <dbReference type="EMBL" id="SET87385.1"/>
    </source>
</evidence>
<dbReference type="InterPro" id="IPR038636">
    <property type="entry name" value="Wzi_sf"/>
</dbReference>
<accession>A0A1I0HVR9</accession>
<dbReference type="Proteomes" id="UP000199308">
    <property type="component" value="Unassembled WGS sequence"/>
</dbReference>
<dbReference type="AlphaFoldDB" id="A0A1I0HVR9"/>
<name>A0A1I0HVR9_THASX</name>
<gene>
    <name evidence="2" type="ORF">SAMN05660429_02925</name>
</gene>
<dbReference type="STRING" id="349064.SAMN05660429_02925"/>
<keyword evidence="1" id="KW-0732">Signal</keyword>